<comment type="caution">
    <text evidence="4">The sequence shown here is derived from an EMBL/GenBank/DDBJ whole genome shotgun (WGS) entry which is preliminary data.</text>
</comment>
<dbReference type="Proteomes" id="UP000078516">
    <property type="component" value="Unassembled WGS sequence"/>
</dbReference>
<accession>A0A179EP37</accession>
<dbReference type="Pfam" id="PF13472">
    <property type="entry name" value="Lipase_GDSL_2"/>
    <property type="match status" value="1"/>
</dbReference>
<dbReference type="AlphaFoldDB" id="A0A179EP37"/>
<sequence>MKLLKRYGLFFIPIVIAVIVFAGLSLSIPKAEPLVKPSVATKKTSNMKSKLHYVAIGDSLTEGVGDQTKQGGFVPLVANDLREDYQLKTVETENYGVNGERSDQILKRVKEKETIQTNIKTADIITLTVGGNDLMKVIQNNFFGLTTRSFKKPLKNYQENVTELLAEIRELNPNAPIYVLGIYNPFYLNFPEITDMQTIVDNWNQGTEAMVKETDHCYFIPINDLLYQGLDQKVGVAEEQTNTTDSMAESLNDIKNNVLYEEDHFHPNNLGYQLMANAVKEKLVATKEQWLIKEGDK</sequence>
<dbReference type="InterPro" id="IPR013830">
    <property type="entry name" value="SGNH_hydro"/>
</dbReference>
<dbReference type="EMBL" id="BJUG01000013">
    <property type="protein sequence ID" value="GEK37875.1"/>
    <property type="molecule type" value="Genomic_DNA"/>
</dbReference>
<keyword evidence="1" id="KW-0472">Membrane</keyword>
<dbReference type="EMBL" id="LWMN01000016">
    <property type="protein sequence ID" value="OAQ55025.1"/>
    <property type="molecule type" value="Genomic_DNA"/>
</dbReference>
<dbReference type="InterPro" id="IPR051532">
    <property type="entry name" value="Ester_Hydrolysis_Enzymes"/>
</dbReference>
<keyword evidence="5" id="KW-1185">Reference proteome</keyword>
<feature type="transmembrane region" description="Helical" evidence="1">
    <location>
        <begin position="7"/>
        <end position="28"/>
    </location>
</feature>
<evidence type="ECO:0000313" key="6">
    <source>
        <dbReference type="Proteomes" id="UP000321361"/>
    </source>
</evidence>
<proteinExistence type="predicted"/>
<evidence type="ECO:0000313" key="5">
    <source>
        <dbReference type="Proteomes" id="UP000078516"/>
    </source>
</evidence>
<dbReference type="SUPFAM" id="SSF52266">
    <property type="entry name" value="SGNH hydrolase"/>
    <property type="match status" value="1"/>
</dbReference>
<evidence type="ECO:0000313" key="4">
    <source>
        <dbReference type="EMBL" id="OAQ55025.1"/>
    </source>
</evidence>
<keyword evidence="3" id="KW-0378">Hydrolase</keyword>
<reference evidence="3 6" key="2">
    <citation type="submission" date="2019-07" db="EMBL/GenBank/DDBJ databases">
        <title>Whole genome shotgun sequence of Enterococcus thailandicus NBRC 101867.</title>
        <authorList>
            <person name="Hosoyama A."/>
            <person name="Uohara A."/>
            <person name="Ohji S."/>
            <person name="Ichikawa N."/>
        </authorList>
    </citation>
    <scope>NUCLEOTIDE SEQUENCE [LARGE SCALE GENOMIC DNA]</scope>
    <source>
        <strain evidence="3 6">NBRC 101867</strain>
    </source>
</reference>
<dbReference type="GO" id="GO:0004622">
    <property type="term" value="F:phosphatidylcholine lysophospholipase activity"/>
    <property type="evidence" value="ECO:0007669"/>
    <property type="project" value="TreeGrafter"/>
</dbReference>
<evidence type="ECO:0000256" key="1">
    <source>
        <dbReference type="SAM" id="Phobius"/>
    </source>
</evidence>
<reference evidence="4 5" key="1">
    <citation type="submission" date="2016-04" db="EMBL/GenBank/DDBJ databases">
        <title>Draft genome of an Enterococcus thailandicus strain isolated from bovine feces.</title>
        <authorList>
            <person name="Beukers A.G."/>
            <person name="Zaheer R."/>
            <person name="Goji N."/>
            <person name="Cook S.R."/>
            <person name="Amoako K."/>
            <person name="Chaves A.V."/>
            <person name="Ward M.P."/>
            <person name="Mcallister T.A."/>
        </authorList>
    </citation>
    <scope>NUCLEOTIDE SEQUENCE [LARGE SCALE GENOMIC DNA]</scope>
    <source>
        <strain evidence="4 5">F0711D 46</strain>
    </source>
</reference>
<gene>
    <name evidence="4" type="ORF">A6E74_10530</name>
    <name evidence="3" type="ORF">ETH01_21620</name>
</gene>
<evidence type="ECO:0000259" key="2">
    <source>
        <dbReference type="Pfam" id="PF13472"/>
    </source>
</evidence>
<dbReference type="PANTHER" id="PTHR30383">
    <property type="entry name" value="THIOESTERASE 1/PROTEASE 1/LYSOPHOSPHOLIPASE L1"/>
    <property type="match status" value="1"/>
</dbReference>
<dbReference type="CDD" id="cd04506">
    <property type="entry name" value="SGNH_hydrolase_YpmR_like"/>
    <property type="match status" value="1"/>
</dbReference>
<dbReference type="Proteomes" id="UP000321361">
    <property type="component" value="Unassembled WGS sequence"/>
</dbReference>
<keyword evidence="1" id="KW-0812">Transmembrane</keyword>
<dbReference type="Gene3D" id="3.40.50.1110">
    <property type="entry name" value="SGNH hydrolase"/>
    <property type="match status" value="1"/>
</dbReference>
<dbReference type="PANTHER" id="PTHR30383:SF27">
    <property type="entry name" value="SPORE GERMINATION LIPASE LIPC"/>
    <property type="match status" value="1"/>
</dbReference>
<dbReference type="InterPro" id="IPR036514">
    <property type="entry name" value="SGNH_hydro_sf"/>
</dbReference>
<dbReference type="PATRIC" id="fig|417368.6.peg.591"/>
<protein>
    <submittedName>
        <fullName evidence="3 4">Lipase</fullName>
    </submittedName>
</protein>
<dbReference type="OrthoDB" id="252349at2"/>
<keyword evidence="1" id="KW-1133">Transmembrane helix</keyword>
<name>A0A179EP37_ENTTH</name>
<organism evidence="4 5">
    <name type="scientific">Enterococcus thailandicus</name>
    <dbReference type="NCBI Taxonomy" id="417368"/>
    <lineage>
        <taxon>Bacteria</taxon>
        <taxon>Bacillati</taxon>
        <taxon>Bacillota</taxon>
        <taxon>Bacilli</taxon>
        <taxon>Lactobacillales</taxon>
        <taxon>Enterococcaceae</taxon>
        <taxon>Enterococcus</taxon>
    </lineage>
</organism>
<feature type="domain" description="SGNH hydrolase-type esterase" evidence="2">
    <location>
        <begin position="55"/>
        <end position="274"/>
    </location>
</feature>
<evidence type="ECO:0000313" key="3">
    <source>
        <dbReference type="EMBL" id="GEK37875.1"/>
    </source>
</evidence>
<dbReference type="RefSeq" id="WP_067484969.1">
    <property type="nucleotide sequence ID" value="NZ_BJUG01000013.1"/>
</dbReference>